<dbReference type="STRING" id="946362.F2TY77"/>
<dbReference type="EMBL" id="GL832956">
    <property type="protein sequence ID" value="EGD76336.1"/>
    <property type="molecule type" value="Genomic_DNA"/>
</dbReference>
<dbReference type="PANTHER" id="PTHR13225">
    <property type="entry name" value="MISEXPRESSION SUPPRESSOR OF RAS 6"/>
    <property type="match status" value="1"/>
</dbReference>
<keyword evidence="3" id="KW-1185">Reference proteome</keyword>
<dbReference type="InterPro" id="IPR024131">
    <property type="entry name" value="UPF0489"/>
</dbReference>
<organism evidence="3">
    <name type="scientific">Salpingoeca rosetta (strain ATCC 50818 / BSB-021)</name>
    <dbReference type="NCBI Taxonomy" id="946362"/>
    <lineage>
        <taxon>Eukaryota</taxon>
        <taxon>Choanoflagellata</taxon>
        <taxon>Craspedida</taxon>
        <taxon>Salpingoecidae</taxon>
        <taxon>Salpingoeca</taxon>
    </lineage>
</organism>
<dbReference type="PANTHER" id="PTHR13225:SF3">
    <property type="entry name" value="UPF0489 PROTEIN C5ORF22"/>
    <property type="match status" value="1"/>
</dbReference>
<evidence type="ECO:0000313" key="3">
    <source>
        <dbReference type="Proteomes" id="UP000007799"/>
    </source>
</evidence>
<dbReference type="GeneID" id="16079104"/>
<name>F2TY77_SALR5</name>
<dbReference type="OrthoDB" id="418142at2759"/>
<dbReference type="AlphaFoldDB" id="F2TY77"/>
<dbReference type="RefSeq" id="XP_004998511.1">
    <property type="nucleotide sequence ID" value="XM_004998454.1"/>
</dbReference>
<gene>
    <name evidence="2" type="ORF">PTSG_01036</name>
</gene>
<dbReference type="Pfam" id="PF12640">
    <property type="entry name" value="UPF0489"/>
    <property type="match status" value="1"/>
</dbReference>
<protein>
    <submittedName>
        <fullName evidence="2">Uncharacterized protein</fullName>
    </submittedName>
</protein>
<evidence type="ECO:0000256" key="1">
    <source>
        <dbReference type="ARBA" id="ARBA00007099"/>
    </source>
</evidence>
<reference evidence="2" key="1">
    <citation type="submission" date="2009-08" db="EMBL/GenBank/DDBJ databases">
        <title>Annotation of Salpingoeca rosetta.</title>
        <authorList>
            <consortium name="The Broad Institute Genome Sequencing Platform"/>
            <person name="Russ C."/>
            <person name="Cuomo C."/>
            <person name="Burger G."/>
            <person name="Gray M.W."/>
            <person name="Holland P.W.H."/>
            <person name="King N."/>
            <person name="Lang F.B.F."/>
            <person name="Roger A.J."/>
            <person name="Ruiz-Trillo I."/>
            <person name="Young S.K."/>
            <person name="Zeng Q."/>
            <person name="Gargeya S."/>
            <person name="Alvarado L."/>
            <person name="Berlin A."/>
            <person name="Chapman S.B."/>
            <person name="Chen Z."/>
            <person name="Freedman E."/>
            <person name="Gellesch M."/>
            <person name="Goldberg J."/>
            <person name="Griggs A."/>
            <person name="Gujja S."/>
            <person name="Heilman E."/>
            <person name="Heiman D."/>
            <person name="Howarth C."/>
            <person name="Mehta T."/>
            <person name="Neiman D."/>
            <person name="Pearson M."/>
            <person name="Roberts A."/>
            <person name="Saif S."/>
            <person name="Shea T."/>
            <person name="Shenoy N."/>
            <person name="Sisk P."/>
            <person name="Stolte C."/>
            <person name="Sykes S."/>
            <person name="White J."/>
            <person name="Yandava C."/>
            <person name="Haas B."/>
            <person name="Nusbaum C."/>
            <person name="Birren B."/>
        </authorList>
    </citation>
    <scope>NUCLEOTIDE SEQUENCE [LARGE SCALE GENOMIC DNA]</scope>
    <source>
        <strain evidence="2">ATCC 50818</strain>
    </source>
</reference>
<sequence length="359" mass="40200">MQDLRAIDEFTSISSFILPFCYTKWISDVVWVKPPHAVQIPSGCYSIPLGHIKQDAGDTTVYIGSQLEYFVRENLYRPPEDLLDVRVCRLHVVDITMVLRSGRPLDCTCNIVERRLQSRHRPLLDICLDTFSANNPFKVKVASGLGSACYDKLASSYSATLKAVARRSCEHAISSCCLVCRQQRQLLVLRHLQSLWTCDSTPALEANMASLVSAVTATSSGADLEEDRHDTACAMEETTSNLRDVWRLWMSSKAAVASQSLSPWFMHLAGQMHDLPHFSAPTEERNRWLAALRRLCECMLAYETRPSVCTIASSQDDGYTSPVIVEETLAEVLKVLHEVLHPCRQVAAEDAARMTFSKT</sequence>
<dbReference type="KEGG" id="sre:PTSG_01036"/>
<dbReference type="InParanoid" id="F2TY77"/>
<evidence type="ECO:0000313" key="2">
    <source>
        <dbReference type="EMBL" id="EGD76336.1"/>
    </source>
</evidence>
<dbReference type="Proteomes" id="UP000007799">
    <property type="component" value="Unassembled WGS sequence"/>
</dbReference>
<comment type="similarity">
    <text evidence="1">Belongs to the UPF0489 family.</text>
</comment>
<proteinExistence type="inferred from homology"/>
<accession>F2TY77</accession>